<feature type="repeat" description="ANK" evidence="3">
    <location>
        <begin position="458"/>
        <end position="490"/>
    </location>
</feature>
<feature type="repeat" description="ANK" evidence="3">
    <location>
        <begin position="528"/>
        <end position="560"/>
    </location>
</feature>
<gene>
    <name evidence="4" type="primary">NFKB1</name>
    <name evidence="4" type="ORF">SLS60_009910</name>
</gene>
<feature type="repeat" description="ANK" evidence="3">
    <location>
        <begin position="291"/>
        <end position="323"/>
    </location>
</feature>
<dbReference type="SUPFAM" id="SSF48403">
    <property type="entry name" value="Ankyrin repeat"/>
    <property type="match status" value="1"/>
</dbReference>
<dbReference type="PROSITE" id="PS50297">
    <property type="entry name" value="ANK_REP_REGION"/>
    <property type="match status" value="2"/>
</dbReference>
<dbReference type="EMBL" id="JAKJXO020000016">
    <property type="protein sequence ID" value="KAL1595222.1"/>
    <property type="molecule type" value="Genomic_DNA"/>
</dbReference>
<proteinExistence type="predicted"/>
<dbReference type="SMART" id="SM00248">
    <property type="entry name" value="ANK"/>
    <property type="match status" value="8"/>
</dbReference>
<keyword evidence="5" id="KW-1185">Reference proteome</keyword>
<dbReference type="Pfam" id="PF00023">
    <property type="entry name" value="Ank"/>
    <property type="match status" value="1"/>
</dbReference>
<evidence type="ECO:0000256" key="1">
    <source>
        <dbReference type="ARBA" id="ARBA00022737"/>
    </source>
</evidence>
<dbReference type="InterPro" id="IPR036770">
    <property type="entry name" value="Ankyrin_rpt-contain_sf"/>
</dbReference>
<keyword evidence="1" id="KW-0677">Repeat</keyword>
<reference evidence="4 5" key="1">
    <citation type="submission" date="2024-02" db="EMBL/GenBank/DDBJ databases">
        <title>De novo assembly and annotation of 12 fungi associated with fruit tree decline syndrome in Ontario, Canada.</title>
        <authorList>
            <person name="Sulman M."/>
            <person name="Ellouze W."/>
            <person name="Ilyukhin E."/>
        </authorList>
    </citation>
    <scope>NUCLEOTIDE SEQUENCE [LARGE SCALE GENOMIC DNA]</scope>
    <source>
        <strain evidence="4 5">M42-189</strain>
    </source>
</reference>
<sequence>MVNELERASKIQAQSKTNSYEHPWKLPPLGALLFLGIERSFVRYSSSLSGAQLFATFLYMTDKVRSIGDKTLLIQLLLAAANKGHFPAQAVVDQVHDSYDLPQPLPSEVIRQYLYNGMSSGSTLAARQLRDLEPRLATEADSVFRNATGFNQFYSPLKTISLSDDYTKDGDGNTILHQLAAHQQPEKLAQALSQPNGINQLNARNDYGETALYKACLTGCSRSVSLLCQHGADASIPSLRNMLTCLHWLFNFTDTCLKSVADSLVRAGGDPNALGSPTPVIVDYHFPFSWPSGTPLHFAVQAQNLEAVSILLHHRARVNIRDGRDPYISDLDVRQTHTHGDAEFGESSVPKTTPFGFTPVGLAAAMYAHDILDCVSSKSQNKVSLEPDEEGYPPFHRLSYFRTTRTSHGLEFWYPAFKGDSVRIGEKVVQTVKALQRMGGDVDQLTNTPDKPAFQGVSGLSPLMIATLKTDCESVSALLRCGADANAVNRDGRSPLTLLVDFSEPQKHHELIQILLRYDANPNYVSPDGTTSLSAALMADSVACVKLLIAAGAELSSEEAV</sequence>
<evidence type="ECO:0000313" key="5">
    <source>
        <dbReference type="Proteomes" id="UP001521785"/>
    </source>
</evidence>
<dbReference type="Gene3D" id="1.25.40.20">
    <property type="entry name" value="Ankyrin repeat-containing domain"/>
    <property type="match status" value="2"/>
</dbReference>
<keyword evidence="2 3" id="KW-0040">ANK repeat</keyword>
<evidence type="ECO:0000313" key="4">
    <source>
        <dbReference type="EMBL" id="KAL1595222.1"/>
    </source>
</evidence>
<comment type="caution">
    <text evidence="4">The sequence shown here is derived from an EMBL/GenBank/DDBJ whole genome shotgun (WGS) entry which is preliminary data.</text>
</comment>
<dbReference type="PROSITE" id="PS50088">
    <property type="entry name" value="ANK_REPEAT"/>
    <property type="match status" value="3"/>
</dbReference>
<dbReference type="Proteomes" id="UP001521785">
    <property type="component" value="Unassembled WGS sequence"/>
</dbReference>
<dbReference type="InterPro" id="IPR002110">
    <property type="entry name" value="Ankyrin_rpt"/>
</dbReference>
<dbReference type="PANTHER" id="PTHR24198">
    <property type="entry name" value="ANKYRIN REPEAT AND PROTEIN KINASE DOMAIN-CONTAINING PROTEIN"/>
    <property type="match status" value="1"/>
</dbReference>
<name>A0ABR3QSU3_9PLEO</name>
<protein>
    <submittedName>
        <fullName evidence="4">Nuclear factor NF-kappa-B p105 subunit</fullName>
    </submittedName>
</protein>
<dbReference type="PANTHER" id="PTHR24198:SF165">
    <property type="entry name" value="ANKYRIN REPEAT-CONTAINING PROTEIN-RELATED"/>
    <property type="match status" value="1"/>
</dbReference>
<dbReference type="Pfam" id="PF12796">
    <property type="entry name" value="Ank_2"/>
    <property type="match status" value="2"/>
</dbReference>
<accession>A0ABR3QSU3</accession>
<evidence type="ECO:0000256" key="2">
    <source>
        <dbReference type="ARBA" id="ARBA00023043"/>
    </source>
</evidence>
<evidence type="ECO:0000256" key="3">
    <source>
        <dbReference type="PROSITE-ProRule" id="PRU00023"/>
    </source>
</evidence>
<organism evidence="4 5">
    <name type="scientific">Paraconiothyrium brasiliense</name>
    <dbReference type="NCBI Taxonomy" id="300254"/>
    <lineage>
        <taxon>Eukaryota</taxon>
        <taxon>Fungi</taxon>
        <taxon>Dikarya</taxon>
        <taxon>Ascomycota</taxon>
        <taxon>Pezizomycotina</taxon>
        <taxon>Dothideomycetes</taxon>
        <taxon>Pleosporomycetidae</taxon>
        <taxon>Pleosporales</taxon>
        <taxon>Massarineae</taxon>
        <taxon>Didymosphaeriaceae</taxon>
        <taxon>Paraconiothyrium</taxon>
    </lineage>
</organism>